<proteinExistence type="predicted"/>
<evidence type="ECO:0000313" key="2">
    <source>
        <dbReference type="Proteomes" id="UP000790377"/>
    </source>
</evidence>
<organism evidence="1 2">
    <name type="scientific">Hygrophoropsis aurantiaca</name>
    <dbReference type="NCBI Taxonomy" id="72124"/>
    <lineage>
        <taxon>Eukaryota</taxon>
        <taxon>Fungi</taxon>
        <taxon>Dikarya</taxon>
        <taxon>Basidiomycota</taxon>
        <taxon>Agaricomycotina</taxon>
        <taxon>Agaricomycetes</taxon>
        <taxon>Agaricomycetidae</taxon>
        <taxon>Boletales</taxon>
        <taxon>Coniophorineae</taxon>
        <taxon>Hygrophoropsidaceae</taxon>
        <taxon>Hygrophoropsis</taxon>
    </lineage>
</organism>
<keyword evidence="2" id="KW-1185">Reference proteome</keyword>
<gene>
    <name evidence="1" type="ORF">BJ138DRAFT_1167862</name>
</gene>
<protein>
    <submittedName>
        <fullName evidence="1">Uncharacterized protein</fullName>
    </submittedName>
</protein>
<accession>A0ACB7ZSD8</accession>
<dbReference type="Proteomes" id="UP000790377">
    <property type="component" value="Unassembled WGS sequence"/>
</dbReference>
<name>A0ACB7ZSD8_9AGAM</name>
<evidence type="ECO:0000313" key="1">
    <source>
        <dbReference type="EMBL" id="KAH7903602.1"/>
    </source>
</evidence>
<dbReference type="EMBL" id="MU268865">
    <property type="protein sequence ID" value="KAH7903602.1"/>
    <property type="molecule type" value="Genomic_DNA"/>
</dbReference>
<reference evidence="1" key="1">
    <citation type="journal article" date="2021" name="New Phytol.">
        <title>Evolutionary innovations through gain and loss of genes in the ectomycorrhizal Boletales.</title>
        <authorList>
            <person name="Wu G."/>
            <person name="Miyauchi S."/>
            <person name="Morin E."/>
            <person name="Kuo A."/>
            <person name="Drula E."/>
            <person name="Varga T."/>
            <person name="Kohler A."/>
            <person name="Feng B."/>
            <person name="Cao Y."/>
            <person name="Lipzen A."/>
            <person name="Daum C."/>
            <person name="Hundley H."/>
            <person name="Pangilinan J."/>
            <person name="Johnson J."/>
            <person name="Barry K."/>
            <person name="LaButti K."/>
            <person name="Ng V."/>
            <person name="Ahrendt S."/>
            <person name="Min B."/>
            <person name="Choi I.G."/>
            <person name="Park H."/>
            <person name="Plett J.M."/>
            <person name="Magnuson J."/>
            <person name="Spatafora J.W."/>
            <person name="Nagy L.G."/>
            <person name="Henrissat B."/>
            <person name="Grigoriev I.V."/>
            <person name="Yang Z.L."/>
            <person name="Xu J."/>
            <person name="Martin F.M."/>
        </authorList>
    </citation>
    <scope>NUCLEOTIDE SEQUENCE</scope>
    <source>
        <strain evidence="1">ATCC 28755</strain>
    </source>
</reference>
<sequence>MLLKLSVIATIFSLTASAVTASAIKEHDCYRSSPIPGHKGDWQLHTYPVPQCHHRDSKGHKVHSTIYHDSPKGACECHPIKAQFKSFSYTTQSKPGQAIQFFSETGCHGTAYSKPGGNSNTKEPSVQTDWQDNNFAHNAKSFRIC</sequence>
<comment type="caution">
    <text evidence="1">The sequence shown here is derived from an EMBL/GenBank/DDBJ whole genome shotgun (WGS) entry which is preliminary data.</text>
</comment>